<keyword evidence="3" id="KW-1185">Reference proteome</keyword>
<accession>A0A9P5RTY9</accession>
<organism evidence="2 3">
    <name type="scientific">Linnemannia schmuckeri</name>
    <dbReference type="NCBI Taxonomy" id="64567"/>
    <lineage>
        <taxon>Eukaryota</taxon>
        <taxon>Fungi</taxon>
        <taxon>Fungi incertae sedis</taxon>
        <taxon>Mucoromycota</taxon>
        <taxon>Mortierellomycotina</taxon>
        <taxon>Mortierellomycetes</taxon>
        <taxon>Mortierellales</taxon>
        <taxon>Mortierellaceae</taxon>
        <taxon>Linnemannia</taxon>
    </lineage>
</organism>
<feature type="compositionally biased region" description="Polar residues" evidence="1">
    <location>
        <begin position="134"/>
        <end position="143"/>
    </location>
</feature>
<feature type="compositionally biased region" description="Acidic residues" evidence="1">
    <location>
        <begin position="160"/>
        <end position="171"/>
    </location>
</feature>
<reference evidence="2" key="1">
    <citation type="journal article" date="2020" name="Fungal Divers.">
        <title>Resolving the Mortierellaceae phylogeny through synthesis of multi-gene phylogenetics and phylogenomics.</title>
        <authorList>
            <person name="Vandepol N."/>
            <person name="Liber J."/>
            <person name="Desiro A."/>
            <person name="Na H."/>
            <person name="Kennedy M."/>
            <person name="Barry K."/>
            <person name="Grigoriev I.V."/>
            <person name="Miller A.N."/>
            <person name="O'Donnell K."/>
            <person name="Stajich J.E."/>
            <person name="Bonito G."/>
        </authorList>
    </citation>
    <scope>NUCLEOTIDE SEQUENCE</scope>
    <source>
        <strain evidence="2">NRRL 6426</strain>
    </source>
</reference>
<dbReference type="AlphaFoldDB" id="A0A9P5RTY9"/>
<gene>
    <name evidence="2" type="ORF">BG015_010498</name>
</gene>
<dbReference type="Proteomes" id="UP000748756">
    <property type="component" value="Unassembled WGS sequence"/>
</dbReference>
<sequence>MKRGIKYAPRDSREHLTVSKLKVCFAATCDEKAKEEVDKEVERMWRKLKRTKAFDDVFTAQKKAAAFDALRGKPSLPQGLVDRAIGIVKTSRPNTDTFFKHNLTTQLDTPYRQEQYRESLRLNFDKEWTAATNLHNPNATAQPGSGSSTVVSQGGMTAGESEDYLPDEDEDNIADLMERETKERGMKRLRTVTVPLKDIIRKERLDCSVDQDCKEYINVSAKGSESLWISDLQNLFSYHYLGFLYSFFFSPKRIKPGSDKKHPLWAELAKYIEPSPLTVLKSTWAPGEPHPMSGLSTVFRDYRTELATNFSNLWDGPLCSKALDFLLRFSLRFQLAPDREMRYYMKVQELTQKNQQQRDRDMKRPSTFKACKDKIKNME</sequence>
<dbReference type="EMBL" id="JAAAUQ010000752">
    <property type="protein sequence ID" value="KAF9147805.1"/>
    <property type="molecule type" value="Genomic_DNA"/>
</dbReference>
<protein>
    <submittedName>
        <fullName evidence="2">Uncharacterized protein</fullName>
    </submittedName>
</protein>
<comment type="caution">
    <text evidence="2">The sequence shown here is derived from an EMBL/GenBank/DDBJ whole genome shotgun (WGS) entry which is preliminary data.</text>
</comment>
<evidence type="ECO:0000313" key="3">
    <source>
        <dbReference type="Proteomes" id="UP000748756"/>
    </source>
</evidence>
<proteinExistence type="predicted"/>
<feature type="compositionally biased region" description="Low complexity" evidence="1">
    <location>
        <begin position="144"/>
        <end position="155"/>
    </location>
</feature>
<name>A0A9P5RTY9_9FUNG</name>
<feature type="region of interest" description="Disordered" evidence="1">
    <location>
        <begin position="134"/>
        <end position="171"/>
    </location>
</feature>
<evidence type="ECO:0000313" key="2">
    <source>
        <dbReference type="EMBL" id="KAF9147805.1"/>
    </source>
</evidence>
<evidence type="ECO:0000256" key="1">
    <source>
        <dbReference type="SAM" id="MobiDB-lite"/>
    </source>
</evidence>
<dbReference type="OrthoDB" id="2444896at2759"/>